<keyword evidence="14" id="KW-0325">Glycoprotein</keyword>
<feature type="active site" description="Charge relay system" evidence="15">
    <location>
        <position position="340"/>
    </location>
</feature>
<evidence type="ECO:0000256" key="4">
    <source>
        <dbReference type="ARBA" id="ARBA00012462"/>
    </source>
</evidence>
<dbReference type="PANTHER" id="PTHR14218:SF19">
    <property type="entry name" value="SERINE PROTEASE AORO, PUTATIVE (AFU_ORTHOLOGUE AFUA_6G10250)-RELATED"/>
    <property type="match status" value="1"/>
</dbReference>
<dbReference type="GO" id="GO:0005576">
    <property type="term" value="C:extracellular region"/>
    <property type="evidence" value="ECO:0007669"/>
    <property type="project" value="UniProtKB-SubCell"/>
</dbReference>
<keyword evidence="5" id="KW-0964">Secreted</keyword>
<reference evidence="18" key="1">
    <citation type="submission" date="2016-03" db="EMBL/GenBank/DDBJ databases">
        <authorList>
            <person name="Guldener U."/>
        </authorList>
    </citation>
    <scope>NUCLEOTIDE SEQUENCE [LARGE SCALE GENOMIC DNA]</scope>
    <source>
        <strain evidence="18">04CH-RAC-A.6.1</strain>
    </source>
</reference>
<keyword evidence="13" id="KW-0865">Zymogen</keyword>
<evidence type="ECO:0000256" key="2">
    <source>
        <dbReference type="ARBA" id="ARBA00002451"/>
    </source>
</evidence>
<keyword evidence="6 15" id="KW-0645">Protease</keyword>
<evidence type="ECO:0000256" key="14">
    <source>
        <dbReference type="ARBA" id="ARBA00023180"/>
    </source>
</evidence>
<feature type="domain" description="Peptidase S53" evidence="16">
    <location>
        <begin position="259"/>
        <end position="672"/>
    </location>
</feature>
<keyword evidence="11 15" id="KW-0106">Calcium</keyword>
<feature type="binding site" evidence="15">
    <location>
        <position position="652"/>
    </location>
    <ligand>
        <name>Ca(2+)</name>
        <dbReference type="ChEBI" id="CHEBI:29108"/>
    </ligand>
</feature>
<dbReference type="InterPro" id="IPR050819">
    <property type="entry name" value="Tripeptidyl-peptidase_I"/>
</dbReference>
<dbReference type="InterPro" id="IPR030400">
    <property type="entry name" value="Sedolisin_dom"/>
</dbReference>
<keyword evidence="8" id="KW-0732">Signal</keyword>
<keyword evidence="12" id="KW-0843">Virulence</keyword>
<evidence type="ECO:0000256" key="15">
    <source>
        <dbReference type="PROSITE-ProRule" id="PRU01032"/>
    </source>
</evidence>
<evidence type="ECO:0000256" key="6">
    <source>
        <dbReference type="ARBA" id="ARBA00022670"/>
    </source>
</evidence>
<dbReference type="PROSITE" id="PS51695">
    <property type="entry name" value="SEDOLISIN"/>
    <property type="match status" value="1"/>
</dbReference>
<dbReference type="GO" id="GO:0046872">
    <property type="term" value="F:metal ion binding"/>
    <property type="evidence" value="ECO:0007669"/>
    <property type="project" value="UniProtKB-UniRule"/>
</dbReference>
<organism evidence="17 18">
    <name type="scientific">Rhynchosporium agropyri</name>
    <dbReference type="NCBI Taxonomy" id="914238"/>
    <lineage>
        <taxon>Eukaryota</taxon>
        <taxon>Fungi</taxon>
        <taxon>Dikarya</taxon>
        <taxon>Ascomycota</taxon>
        <taxon>Pezizomycotina</taxon>
        <taxon>Leotiomycetes</taxon>
        <taxon>Helotiales</taxon>
        <taxon>Ploettnerulaceae</taxon>
        <taxon>Rhynchosporium</taxon>
    </lineage>
</organism>
<dbReference type="PANTHER" id="PTHR14218">
    <property type="entry name" value="PROTEASE S8 TRIPEPTIDYL PEPTIDASE I CLN2"/>
    <property type="match status" value="1"/>
</dbReference>
<name>A0A1E1LB53_9HELO</name>
<comment type="cofactor">
    <cofactor evidence="15">
        <name>Ca(2+)</name>
        <dbReference type="ChEBI" id="CHEBI:29108"/>
    </cofactor>
    <text evidence="15">Binds 1 Ca(2+) ion per subunit.</text>
</comment>
<dbReference type="InterPro" id="IPR015366">
    <property type="entry name" value="S53_propep"/>
</dbReference>
<dbReference type="InterPro" id="IPR000209">
    <property type="entry name" value="Peptidase_S8/S53_dom"/>
</dbReference>
<evidence type="ECO:0000256" key="13">
    <source>
        <dbReference type="ARBA" id="ARBA00023145"/>
    </source>
</evidence>
<dbReference type="AlphaFoldDB" id="A0A1E1LB53"/>
<dbReference type="EMBL" id="FJUX01000090">
    <property type="protein sequence ID" value="CZT06889.1"/>
    <property type="molecule type" value="Genomic_DNA"/>
</dbReference>
<proteinExistence type="predicted"/>
<sequence>MATKKAWIITMYLSLTTLSGLLTVALSAPTLNSRHVVHERRDRLPAHWVKSARIHEDSVIPMRIALTQNNLHKGDEFLMDVSDPESPNFGKHWSAKQVADMFAPSHKTISSVYGWLADYGVTSDRVKQSQSLNWIHANVTVGEAERLMNTKYYEFTHRESGQSHIACEEYSVPERVQQHVDFITPTLHFDAKIEKSKKRRAMSANDIAIAKRQTSVSGHKIVPGIGHSVGSPGDKSLPKFGGNIPFQAILDQLEHCSTSIIPNCLRALYQFPPNVPANPKNFYGIVEYTPQAYLPGDLDKFFANFSKSAIGQRPILASIDGGYVQSDMQAFSYNGESDLDLEYAMSLVYPQKVTLYQVGDNFEAASFNNFLDALDASYCSYQGGDDPTQDAVYPDTLGEGPGVYKGPQNCGGFTATKVISTSYGYNEADLTPFYENRQCYEYMKLGLQGVTFLYSSGDYGVAGNGGQCIDTATGLYNAGASGMFNPAFPSTCPYVTSVGATQITPDASVTRPEQAAESVIYSGGGFSNVFSMPSYQSSALKTYFAEHKPAYGADRYNTSQTSRGYPDVSANGVNYVVAVDGKFSYVYGTSASAPTFGSIVTLINAARLATGKSSVGFMNPALYAHPIVLNDITSGGNRGCGTPGFTSVKGWDPVTGLGTPNFPRMLALYLALP</sequence>
<dbReference type="Pfam" id="PF09286">
    <property type="entry name" value="Pro-kuma_activ"/>
    <property type="match status" value="1"/>
</dbReference>
<evidence type="ECO:0000256" key="3">
    <source>
        <dbReference type="ARBA" id="ARBA00004239"/>
    </source>
</evidence>
<feature type="binding site" evidence="15">
    <location>
        <position position="631"/>
    </location>
    <ligand>
        <name>Ca(2+)</name>
        <dbReference type="ChEBI" id="CHEBI:29108"/>
    </ligand>
</feature>
<evidence type="ECO:0000256" key="7">
    <source>
        <dbReference type="ARBA" id="ARBA00022723"/>
    </source>
</evidence>
<evidence type="ECO:0000256" key="5">
    <source>
        <dbReference type="ARBA" id="ARBA00022525"/>
    </source>
</evidence>
<accession>A0A1E1LB53</accession>
<dbReference type="GO" id="GO:0004252">
    <property type="term" value="F:serine-type endopeptidase activity"/>
    <property type="evidence" value="ECO:0007669"/>
    <property type="project" value="UniProtKB-UniRule"/>
</dbReference>
<dbReference type="GO" id="GO:0008240">
    <property type="term" value="F:tripeptidyl-peptidase activity"/>
    <property type="evidence" value="ECO:0007669"/>
    <property type="project" value="UniProtKB-EC"/>
</dbReference>
<dbReference type="SUPFAM" id="SSF52743">
    <property type="entry name" value="Subtilisin-like"/>
    <property type="match status" value="1"/>
</dbReference>
<dbReference type="FunFam" id="3.40.50.200:FF:000015">
    <property type="entry name" value="Tripeptidyl peptidase A"/>
    <property type="match status" value="1"/>
</dbReference>
<evidence type="ECO:0000256" key="12">
    <source>
        <dbReference type="ARBA" id="ARBA00023026"/>
    </source>
</evidence>
<comment type="function">
    <text evidence="2">Secreted tripeptidyl-peptidase which degrades proteins at acidic pHs and is involved in virulence.</text>
</comment>
<evidence type="ECO:0000256" key="1">
    <source>
        <dbReference type="ARBA" id="ARBA00001910"/>
    </source>
</evidence>
<comment type="subcellular location">
    <subcellularLocation>
        <location evidence="3">Secreted</location>
        <location evidence="3">Extracellular space</location>
    </subcellularLocation>
</comment>
<dbReference type="Pfam" id="PF00082">
    <property type="entry name" value="Peptidase_S8"/>
    <property type="match status" value="1"/>
</dbReference>
<dbReference type="GO" id="GO:0006508">
    <property type="term" value="P:proteolysis"/>
    <property type="evidence" value="ECO:0007669"/>
    <property type="project" value="UniProtKB-KW"/>
</dbReference>
<dbReference type="CDD" id="cd04056">
    <property type="entry name" value="Peptidases_S53"/>
    <property type="match status" value="1"/>
</dbReference>
<dbReference type="SMART" id="SM00944">
    <property type="entry name" value="Pro-kuma_activ"/>
    <property type="match status" value="1"/>
</dbReference>
<evidence type="ECO:0000259" key="16">
    <source>
        <dbReference type="PROSITE" id="PS51695"/>
    </source>
</evidence>
<protein>
    <recommendedName>
        <fullName evidence="4">tripeptidyl-peptidase II</fullName>
        <ecNumber evidence="4">3.4.14.10</ecNumber>
    </recommendedName>
</protein>
<dbReference type="Gene3D" id="3.40.50.200">
    <property type="entry name" value="Peptidase S8/S53 domain"/>
    <property type="match status" value="1"/>
</dbReference>
<dbReference type="InterPro" id="IPR036852">
    <property type="entry name" value="Peptidase_S8/S53_dom_sf"/>
</dbReference>
<evidence type="ECO:0000313" key="18">
    <source>
        <dbReference type="Proteomes" id="UP000178912"/>
    </source>
</evidence>
<dbReference type="SUPFAM" id="SSF54897">
    <property type="entry name" value="Protease propeptides/inhibitors"/>
    <property type="match status" value="1"/>
</dbReference>
<feature type="binding site" evidence="15">
    <location>
        <position position="650"/>
    </location>
    <ligand>
        <name>Ca(2+)</name>
        <dbReference type="ChEBI" id="CHEBI:29108"/>
    </ligand>
</feature>
<evidence type="ECO:0000256" key="11">
    <source>
        <dbReference type="ARBA" id="ARBA00022837"/>
    </source>
</evidence>
<keyword evidence="10 15" id="KW-0720">Serine protease</keyword>
<evidence type="ECO:0000256" key="8">
    <source>
        <dbReference type="ARBA" id="ARBA00022729"/>
    </source>
</evidence>
<dbReference type="CDD" id="cd11377">
    <property type="entry name" value="Pro-peptidase_S53"/>
    <property type="match status" value="1"/>
</dbReference>
<dbReference type="Proteomes" id="UP000178912">
    <property type="component" value="Unassembled WGS sequence"/>
</dbReference>
<evidence type="ECO:0000256" key="9">
    <source>
        <dbReference type="ARBA" id="ARBA00022801"/>
    </source>
</evidence>
<keyword evidence="18" id="KW-1185">Reference proteome</keyword>
<comment type="catalytic activity">
    <reaction evidence="1">
        <text>Release of an N-terminal tripeptide from a polypeptide.</text>
        <dbReference type="EC" id="3.4.14.10"/>
    </reaction>
</comment>
<evidence type="ECO:0000313" key="17">
    <source>
        <dbReference type="EMBL" id="CZT06889.1"/>
    </source>
</evidence>
<feature type="active site" description="Charge relay system" evidence="15">
    <location>
        <position position="336"/>
    </location>
</feature>
<gene>
    <name evidence="17" type="ORF">RAG0_12499</name>
</gene>
<evidence type="ECO:0000256" key="10">
    <source>
        <dbReference type="ARBA" id="ARBA00022825"/>
    </source>
</evidence>
<dbReference type="EC" id="3.4.14.10" evidence="4"/>
<feature type="binding site" evidence="15">
    <location>
        <position position="632"/>
    </location>
    <ligand>
        <name>Ca(2+)</name>
        <dbReference type="ChEBI" id="CHEBI:29108"/>
    </ligand>
</feature>
<feature type="active site" description="Charge relay system" evidence="15">
    <location>
        <position position="590"/>
    </location>
</feature>
<keyword evidence="9 15" id="KW-0378">Hydrolase</keyword>
<dbReference type="OrthoDB" id="409122at2759"/>
<keyword evidence="7 15" id="KW-0479">Metal-binding</keyword>